<reference evidence="2" key="1">
    <citation type="submission" date="2020-02" db="EMBL/GenBank/DDBJ databases">
        <authorList>
            <person name="Meier V. D."/>
        </authorList>
    </citation>
    <scope>NUCLEOTIDE SEQUENCE</scope>
    <source>
        <strain evidence="2">AVDCRST_MAG62</strain>
    </source>
</reference>
<dbReference type="EMBL" id="CADCWB010000249">
    <property type="protein sequence ID" value="CAA9532359.1"/>
    <property type="molecule type" value="Genomic_DNA"/>
</dbReference>
<evidence type="ECO:0000256" key="1">
    <source>
        <dbReference type="SAM" id="MobiDB-lite"/>
    </source>
</evidence>
<accession>A0A6J4TVW2</accession>
<proteinExistence type="predicted"/>
<dbReference type="EC" id="4.2.1.46" evidence="2"/>
<feature type="non-terminal residue" evidence="2">
    <location>
        <position position="1"/>
    </location>
</feature>
<name>A0A6J4TVW2_9SPHN</name>
<protein>
    <submittedName>
        <fullName evidence="2">dTDP-glucose 4,6-dehydratase</fullName>
        <ecNumber evidence="2">4.2.1.46</ecNumber>
    </submittedName>
</protein>
<organism evidence="2">
    <name type="scientific">uncultured Sphingomonas sp</name>
    <dbReference type="NCBI Taxonomy" id="158754"/>
    <lineage>
        <taxon>Bacteria</taxon>
        <taxon>Pseudomonadati</taxon>
        <taxon>Pseudomonadota</taxon>
        <taxon>Alphaproteobacteria</taxon>
        <taxon>Sphingomonadales</taxon>
        <taxon>Sphingomonadaceae</taxon>
        <taxon>Sphingomonas</taxon>
        <taxon>environmental samples</taxon>
    </lineage>
</organism>
<dbReference type="AlphaFoldDB" id="A0A6J4TVW2"/>
<sequence length="166" mass="18533">CDGFWLLAAQASSAAPWFGGWWSRDALLLRSTSSPILATEAACAKSMALPITCSSRGISLTASWSGTCSISTGLKGSCTWLPKAMSTVRSTDPRSSWKLTWSARSACWRQRWLIGEHWMMRPGTNSAFTMSQPTRSSAICRSSRLRCSPKPRRTRRPHPTRRRRPR</sequence>
<evidence type="ECO:0000313" key="2">
    <source>
        <dbReference type="EMBL" id="CAA9532359.1"/>
    </source>
</evidence>
<feature type="non-terminal residue" evidence="2">
    <location>
        <position position="166"/>
    </location>
</feature>
<feature type="region of interest" description="Disordered" evidence="1">
    <location>
        <begin position="147"/>
        <end position="166"/>
    </location>
</feature>
<keyword evidence="2" id="KW-0456">Lyase</keyword>
<dbReference type="GO" id="GO:0008460">
    <property type="term" value="F:dTDP-glucose 4,6-dehydratase activity"/>
    <property type="evidence" value="ECO:0007669"/>
    <property type="project" value="UniProtKB-EC"/>
</dbReference>
<gene>
    <name evidence="2" type="ORF">AVDCRST_MAG62-2003</name>
</gene>